<evidence type="ECO:0000259" key="1">
    <source>
        <dbReference type="Pfam" id="PF03354"/>
    </source>
</evidence>
<dbReference type="PANTHER" id="PTHR41287:SF1">
    <property type="entry name" value="PROTEIN YMFN"/>
    <property type="match status" value="1"/>
</dbReference>
<evidence type="ECO:0000259" key="2">
    <source>
        <dbReference type="Pfam" id="PF20441"/>
    </source>
</evidence>
<dbReference type="InterPro" id="IPR046462">
    <property type="entry name" value="TerL_nuclease"/>
</dbReference>
<dbReference type="EMBL" id="JAGXBM010000001">
    <property type="protein sequence ID" value="MBS3696038.1"/>
    <property type="molecule type" value="Genomic_DNA"/>
</dbReference>
<reference evidence="3 4" key="1">
    <citation type="submission" date="2021-05" db="EMBL/GenBank/DDBJ databases">
        <title>Staphylococcus fleurettii isolated from lake water in First Nation community in Manitoba, Canada.</title>
        <authorList>
            <person name="Bashar S."/>
            <person name="Murdock A."/>
            <person name="Patidar R."/>
            <person name="Golding G."/>
            <person name="Farenhorst A."/>
            <person name="Kumar A."/>
        </authorList>
    </citation>
    <scope>NUCLEOTIDE SEQUENCE [LARGE SCALE GENOMIC DNA]</scope>
    <source>
        <strain evidence="3 4">SF002</strain>
    </source>
</reference>
<accession>A0ABS5MJG3</accession>
<gene>
    <name evidence="3" type="ORF">JJQ58_00910</name>
</gene>
<dbReference type="InterPro" id="IPR046461">
    <property type="entry name" value="TerL_ATPase"/>
</dbReference>
<comment type="caution">
    <text evidence="3">The sequence shown here is derived from an EMBL/GenBank/DDBJ whole genome shotgun (WGS) entry which is preliminary data.</text>
</comment>
<dbReference type="InterPro" id="IPR005021">
    <property type="entry name" value="Terminase_largesu-like"/>
</dbReference>
<evidence type="ECO:0000313" key="3">
    <source>
        <dbReference type="EMBL" id="MBS3696038.1"/>
    </source>
</evidence>
<feature type="domain" description="Terminase large subunit-like ATPase" evidence="1">
    <location>
        <begin position="94"/>
        <end position="267"/>
    </location>
</feature>
<keyword evidence="4" id="KW-1185">Reference proteome</keyword>
<dbReference type="Gene3D" id="3.40.50.300">
    <property type="entry name" value="P-loop containing nucleotide triphosphate hydrolases"/>
    <property type="match status" value="1"/>
</dbReference>
<feature type="domain" description="Terminase large subunit-like endonuclease" evidence="2">
    <location>
        <begin position="281"/>
        <end position="572"/>
    </location>
</feature>
<evidence type="ECO:0000313" key="4">
    <source>
        <dbReference type="Proteomes" id="UP000681586"/>
    </source>
</evidence>
<proteinExistence type="predicted"/>
<dbReference type="InterPro" id="IPR027417">
    <property type="entry name" value="P-loop_NTPase"/>
</dbReference>
<dbReference type="Pfam" id="PF20441">
    <property type="entry name" value="TerL_nuclease"/>
    <property type="match status" value="1"/>
</dbReference>
<sequence length="584" mass="68199">MTMTNIPKGYIDLFNVPDVYKDDAYEYCLLVLTGKFIACKETKQACVRHLKDLKRIDNDLDFKFVYKPKRALKVMKFVEALPDTKGKFNKLGLFQKFIIASVRGWFNEDIDTLRFKKVNITMSRKQGKSILVSGLVLYSFLFDREPKEGRQIFCAANDKKQASIVFNMVAKQMQWFVSKHPEIKKDVKKVREELKNLKDDSYVMPLSRDTGAIDGFEPFLAVIDEYHAAKTNEMLELIESGQGNLLQSLIFIISTAGFNLNSPLYTEELPYSIDILNENYQDDEYFTIIYKQDNEDEWQDRTMWAKSNPLINETYELKELLEDYLSKRVAAATKKGTLFKVLVKNFNYWMQASTESYIDFNDWKKNETDFDIKHSKTYIGLDLSRADDLTAVSFIHLDEVNQEYYVTSHSFVATKGGLKNKIERDFIDYEQLQREGYCTITDLQSGIINSNQVLDYIERYITENKLDVQAICYDPHAIHGFIAEIERRNWRYELIEIRQGAMTLSNPVIDFRLKVINEQIKHHKNTLLDIAVKNAIAKVTNDSVMIEKKMHREKIDPIMATIFAYVIASEHEWQKKKVRLPIIF</sequence>
<protein>
    <submittedName>
        <fullName evidence="3">Terminase large subunit</fullName>
    </submittedName>
</protein>
<name>A0ABS5MJG3_9STAP</name>
<dbReference type="Proteomes" id="UP000681586">
    <property type="component" value="Unassembled WGS sequence"/>
</dbReference>
<organism evidence="3 4">
    <name type="scientific">Mammaliicoccus fleurettii</name>
    <dbReference type="NCBI Taxonomy" id="150056"/>
    <lineage>
        <taxon>Bacteria</taxon>
        <taxon>Bacillati</taxon>
        <taxon>Bacillota</taxon>
        <taxon>Bacilli</taxon>
        <taxon>Bacillales</taxon>
        <taxon>Staphylococcaceae</taxon>
        <taxon>Mammaliicoccus</taxon>
    </lineage>
</organism>
<dbReference type="RefSeq" id="WP_203153440.1">
    <property type="nucleotide sequence ID" value="NZ_JAEPSA010000003.1"/>
</dbReference>
<dbReference type="Pfam" id="PF03354">
    <property type="entry name" value="TerL_ATPase"/>
    <property type="match status" value="1"/>
</dbReference>
<dbReference type="PANTHER" id="PTHR41287">
    <property type="match status" value="1"/>
</dbReference>